<name>A0A1W9Z7S1_MYCAI</name>
<comment type="caution">
    <text evidence="2">The sequence shown here is derived from an EMBL/GenBank/DDBJ whole genome shotgun (WGS) entry which is preliminary data.</text>
</comment>
<dbReference type="Proteomes" id="UP000192707">
    <property type="component" value="Unassembled WGS sequence"/>
</dbReference>
<feature type="domain" description="SnoaL-like" evidence="1">
    <location>
        <begin position="13"/>
        <end position="141"/>
    </location>
</feature>
<dbReference type="EMBL" id="MVHG01000088">
    <property type="protein sequence ID" value="ORA08809.1"/>
    <property type="molecule type" value="Genomic_DNA"/>
</dbReference>
<evidence type="ECO:0000259" key="1">
    <source>
        <dbReference type="Pfam" id="PF13577"/>
    </source>
</evidence>
<proteinExistence type="predicted"/>
<dbReference type="Gene3D" id="3.10.450.50">
    <property type="match status" value="1"/>
</dbReference>
<dbReference type="InterPro" id="IPR032710">
    <property type="entry name" value="NTF2-like_dom_sf"/>
</dbReference>
<sequence>MTTEIETHELTALRRESAVRHVLESYADAVTRRDTATYSALYAPDAVWTIGPPVDQRVEGRDAIVARVSARIANLDFFVFTVGNIVISVQGDVAHCRSTVHELGRAAEGSDPKLPPAQNLYAIYDDELRRDGDRWLFTARRFTFLYRGTEVPTGQAFPIL</sequence>
<dbReference type="Pfam" id="PF13577">
    <property type="entry name" value="SnoaL_4"/>
    <property type="match status" value="1"/>
</dbReference>
<evidence type="ECO:0000313" key="3">
    <source>
        <dbReference type="Proteomes" id="UP000192707"/>
    </source>
</evidence>
<reference evidence="2 3" key="1">
    <citation type="submission" date="2016-12" db="EMBL/GenBank/DDBJ databases">
        <title>The new phylogeny of genus Mycobacterium.</title>
        <authorList>
            <person name="Tortoli E."/>
            <person name="Trovato A."/>
            <person name="Cirillo D.M."/>
        </authorList>
    </citation>
    <scope>NUCLEOTIDE SEQUENCE [LARGE SCALE GENOMIC DNA]</scope>
    <source>
        <strain evidence="2 3">DSM 45069</strain>
    </source>
</reference>
<evidence type="ECO:0000313" key="2">
    <source>
        <dbReference type="EMBL" id="ORA08809.1"/>
    </source>
</evidence>
<organism evidence="2 3">
    <name type="scientific">Mycobacterium arosiense ATCC BAA-1401 = DSM 45069</name>
    <dbReference type="NCBI Taxonomy" id="1265311"/>
    <lineage>
        <taxon>Bacteria</taxon>
        <taxon>Bacillati</taxon>
        <taxon>Actinomycetota</taxon>
        <taxon>Actinomycetes</taxon>
        <taxon>Mycobacteriales</taxon>
        <taxon>Mycobacteriaceae</taxon>
        <taxon>Mycobacterium</taxon>
        <taxon>Mycobacterium avium complex (MAC)</taxon>
    </lineage>
</organism>
<dbReference type="OrthoDB" id="4621984at2"/>
<dbReference type="CDD" id="cd00531">
    <property type="entry name" value="NTF2_like"/>
    <property type="match status" value="1"/>
</dbReference>
<gene>
    <name evidence="2" type="ORF">BST14_23385</name>
</gene>
<protein>
    <submittedName>
        <fullName evidence="2">DUF4440 domain-containing protein</fullName>
    </submittedName>
</protein>
<keyword evidence="3" id="KW-1185">Reference proteome</keyword>
<dbReference type="AlphaFoldDB" id="A0A1W9Z7S1"/>
<dbReference type="SUPFAM" id="SSF54427">
    <property type="entry name" value="NTF2-like"/>
    <property type="match status" value="1"/>
</dbReference>
<dbReference type="InterPro" id="IPR037401">
    <property type="entry name" value="SnoaL-like"/>
</dbReference>
<accession>A0A1W9Z7S1</accession>